<dbReference type="PROSITE" id="PS01131">
    <property type="entry name" value="RRNA_A_DIMETH"/>
    <property type="match status" value="1"/>
</dbReference>
<dbReference type="InterPro" id="IPR052220">
    <property type="entry name" value="METTL25"/>
</dbReference>
<name>A0AAJ7UAM9_PETMA</name>
<dbReference type="SUPFAM" id="SSF53335">
    <property type="entry name" value="S-adenosyl-L-methionine-dependent methyltransferases"/>
    <property type="match status" value="1"/>
</dbReference>
<proteinExistence type="predicted"/>
<dbReference type="Pfam" id="PF13679">
    <property type="entry name" value="Methyltransf_32"/>
    <property type="match status" value="1"/>
</dbReference>
<dbReference type="InterPro" id="IPR025714">
    <property type="entry name" value="Methyltranfer_dom"/>
</dbReference>
<dbReference type="InterPro" id="IPR020596">
    <property type="entry name" value="rRNA_Ade_Mease_Trfase_CS"/>
</dbReference>
<dbReference type="RefSeq" id="XP_032831751.1">
    <property type="nucleotide sequence ID" value="XM_032975860.1"/>
</dbReference>
<gene>
    <name evidence="4" type="primary">RRNAD1</name>
</gene>
<dbReference type="AlphaFoldDB" id="A0AAJ7UAM9"/>
<feature type="region of interest" description="Disordered" evidence="1">
    <location>
        <begin position="102"/>
        <end position="125"/>
    </location>
</feature>
<dbReference type="GO" id="GO:0000179">
    <property type="term" value="F:rRNA (adenine-N6,N6-)-dimethyltransferase activity"/>
    <property type="evidence" value="ECO:0007669"/>
    <property type="project" value="InterPro"/>
</dbReference>
<dbReference type="CTD" id="51093"/>
<accession>A0AAJ7UAM9</accession>
<feature type="domain" description="Methyltransferase" evidence="2">
    <location>
        <begin position="147"/>
        <end position="357"/>
    </location>
</feature>
<feature type="compositionally biased region" description="Gly residues" evidence="1">
    <location>
        <begin position="107"/>
        <end position="121"/>
    </location>
</feature>
<evidence type="ECO:0000313" key="4">
    <source>
        <dbReference type="RefSeq" id="XP_032831751.1"/>
    </source>
</evidence>
<feature type="compositionally biased region" description="Gly residues" evidence="1">
    <location>
        <begin position="262"/>
        <end position="271"/>
    </location>
</feature>
<evidence type="ECO:0000256" key="1">
    <source>
        <dbReference type="SAM" id="MobiDB-lite"/>
    </source>
</evidence>
<evidence type="ECO:0000259" key="2">
    <source>
        <dbReference type="Pfam" id="PF13679"/>
    </source>
</evidence>
<sequence length="555" mass="58970">MIAGSHTQLTARQQQQLASHIVRMLGAHRHILDAYIVEFFTENHWEKLPARWREVLDQLTPAQLGSLLLCGERRGLPSVWPLSLLAFRAACSALRLPRVPRGSVTGSAGGTGTAGGAGPTGGTPEFRQNPCQSALLQHLYRVHVKPKKQHEIQRLGMLVRHLCDEVGCEEVVDVGSGQGHLSRFLGLGLGLGVTAVEADPALVSAAVRLDRQLLATAARKHGAAGGTGDAAPVRPPRHRVGRVDATASWQQFVALLRDAPGPGSGDTGGPICGDPEEGLPGRADGGAAAAVTSVATDGPIDRPIDAPVCGPADGPGVVLTGLHACGDLSAALLRLFVRCPCVRAVTSVACCYMKLSTCEQQQPGDPAWTPARGDNQEPGYPMSSWLAALPGHGLPYRWRELACHGLEDHAERLTAADDGAAAAALRIHAHRAALEILIRDRRRDMARAPVRPIKHAHRLEFSEYAALGLARLGLAPLGAGDGERVRAALGQRGRTLAFFTLALALAPLVETLVLLDRALYLHEQGFESFLVPLFDPTLSPRNCVLVSLKRSPSDT</sequence>
<reference evidence="4" key="1">
    <citation type="submission" date="2025-08" db="UniProtKB">
        <authorList>
            <consortium name="RefSeq"/>
        </authorList>
    </citation>
    <scope>IDENTIFICATION</scope>
    <source>
        <tissue evidence="4">Sperm</tissue>
    </source>
</reference>
<evidence type="ECO:0000313" key="3">
    <source>
        <dbReference type="Proteomes" id="UP001318040"/>
    </source>
</evidence>
<dbReference type="PANTHER" id="PTHR12496:SF2">
    <property type="entry name" value="METHYLTRANSFERASE-LIKE PROTEIN 25B"/>
    <property type="match status" value="1"/>
</dbReference>
<organism evidence="3 4">
    <name type="scientific">Petromyzon marinus</name>
    <name type="common">Sea lamprey</name>
    <dbReference type="NCBI Taxonomy" id="7757"/>
    <lineage>
        <taxon>Eukaryota</taxon>
        <taxon>Metazoa</taxon>
        <taxon>Chordata</taxon>
        <taxon>Craniata</taxon>
        <taxon>Vertebrata</taxon>
        <taxon>Cyclostomata</taxon>
        <taxon>Hyperoartia</taxon>
        <taxon>Petromyzontiformes</taxon>
        <taxon>Petromyzontidae</taxon>
        <taxon>Petromyzon</taxon>
    </lineage>
</organism>
<keyword evidence="3" id="KW-1185">Reference proteome</keyword>
<feature type="region of interest" description="Disordered" evidence="1">
    <location>
        <begin position="261"/>
        <end position="288"/>
    </location>
</feature>
<dbReference type="Proteomes" id="UP001318040">
    <property type="component" value="Chromosome 57"/>
</dbReference>
<dbReference type="InterPro" id="IPR029063">
    <property type="entry name" value="SAM-dependent_MTases_sf"/>
</dbReference>
<dbReference type="PANTHER" id="PTHR12496">
    <property type="entry name" value="CGI-41 METHYLTRANSFERASE"/>
    <property type="match status" value="1"/>
</dbReference>
<protein>
    <submittedName>
        <fullName evidence="4">Protein RRNAD1</fullName>
    </submittedName>
</protein>
<dbReference type="KEGG" id="pmrn:116954967"/>